<organism evidence="1 2">
    <name type="scientific">Violaceomyces palustris</name>
    <dbReference type="NCBI Taxonomy" id="1673888"/>
    <lineage>
        <taxon>Eukaryota</taxon>
        <taxon>Fungi</taxon>
        <taxon>Dikarya</taxon>
        <taxon>Basidiomycota</taxon>
        <taxon>Ustilaginomycotina</taxon>
        <taxon>Ustilaginomycetes</taxon>
        <taxon>Violaceomycetales</taxon>
        <taxon>Violaceomycetaceae</taxon>
        <taxon>Violaceomyces</taxon>
    </lineage>
</organism>
<evidence type="ECO:0000313" key="1">
    <source>
        <dbReference type="EMBL" id="PWN49564.1"/>
    </source>
</evidence>
<dbReference type="Proteomes" id="UP000245626">
    <property type="component" value="Unassembled WGS sequence"/>
</dbReference>
<name>A0ACD0NUS5_9BASI</name>
<evidence type="ECO:0000313" key="2">
    <source>
        <dbReference type="Proteomes" id="UP000245626"/>
    </source>
</evidence>
<dbReference type="EMBL" id="KZ820033">
    <property type="protein sequence ID" value="PWN49564.1"/>
    <property type="molecule type" value="Genomic_DNA"/>
</dbReference>
<proteinExistence type="predicted"/>
<keyword evidence="2" id="KW-1185">Reference proteome</keyword>
<gene>
    <name evidence="1" type="ORF">IE53DRAFT_380453</name>
</gene>
<reference evidence="1 2" key="1">
    <citation type="journal article" date="2018" name="Mol. Biol. Evol.">
        <title>Broad Genomic Sampling Reveals a Smut Pathogenic Ancestry of the Fungal Clade Ustilaginomycotina.</title>
        <authorList>
            <person name="Kijpornyongpan T."/>
            <person name="Mondo S.J."/>
            <person name="Barry K."/>
            <person name="Sandor L."/>
            <person name="Lee J."/>
            <person name="Lipzen A."/>
            <person name="Pangilinan J."/>
            <person name="LaButti K."/>
            <person name="Hainaut M."/>
            <person name="Henrissat B."/>
            <person name="Grigoriev I.V."/>
            <person name="Spatafora J.W."/>
            <person name="Aime M.C."/>
        </authorList>
    </citation>
    <scope>NUCLEOTIDE SEQUENCE [LARGE SCALE GENOMIC DNA]</scope>
    <source>
        <strain evidence="1 2">SA 807</strain>
    </source>
</reference>
<sequence>MTSRVSQGVVSFQNSVATSPAISHFEYDDSDLEAGGATPSSSAATSILNAPGSLRLRSSKTRAEANIPLDSSTIRDWFSIESIKADFQRHPLYTSSPEAATHSAPIAGEGENVSSDGSSSPSAYDQALFLANFARFLAERIREAKATCQAFDCELALLKSSWKRFHAEFLPGSANIHGFAHALEVESRSRLIRAYFETYTELGLHGPVEPELKQPKVLRDALTGEANIYAVFGGQGNNLAYFDELQTLYDTYFPLVYPLIDVAHERLMARAAALESNGVPDPRYKHGFNLRGWLSGQAERPPTAYLASIPVSGPLFGLTQLTQCFATCLSAGLTVAEARDRFRGCAGHSQGVISATVLSVATCNEDFVAQTGKAIDLYFTLGFLSTEPYSSADVVNGDPTPMLVVNGADRATLEKRVALCNKYLSKDRQVYLSLINGPTTIVLTGKPDSLEGVARDINSISAPAKLDQTKVPFSKRKPVYRTRFLPIGSPFHSPYLADAADKVEEFYPTLESQPWQAAEMKMPVYNSYDGTDLRNLPRGALVDSLCRQILTLPVEWLICTDFPAGATHVVDFGTGGLSGIGGLTARNLDGRGIRPLIVSGNHERSVDFYSVDTSHTEEDWGKAFSPKLVKTKSGKLLLDTPMSRLLGRPPIMVGGMTPCTVNARINAAVLNAGYHIELAGGGIYNERALRDRVSEIQSMTSPGHALTLNALYINQKQWGFQLPAWQKMRKEGLPVEGFCIAAGVPVPQKAEEIIRDLKNAGIKHVSFKPGSLPAIQQVCKIASQNPDFPIILQWTGGRAGGHHSAEDFHQPILASYGLIRKNPNIILVAGSGFGSAKDFWPYFSGDWSLEFGRQPMPFDGVLFASRIMTAAEALTSLPVKELIASTPGCQDHEWEGTYEKPTGGIITLNSEMNEPVHQIANRGALLWAELDKELFSLPKDKQQAYLQKNKGRIIQRLNSDFQKVWFAQNKEGQALDDVAEMTYEEVCDRLLALMFVGHQSRWIDRSLRNLFGDWCRRVEERFLSNVTGGSSEKPYKLQSYAELDVEPRSVLEKLLGVYQEARSTLLTGEDVAYFHSICWRVGQKPAPFITRLGDDFVTQFKKDSLWQAEDLDAVVGRDAQRVCILHGPVAARNISKVNEPVAQILGGTQSELIAKVLDRFYEGDLGQVPEVEYLERTSCSPIASRSEASHVSISESGNIVKVYKPSKRLPALRDWLETIAGARTSWLRALVCSATVVRGRSIIANPISNLLAPRKYQTVEAVFSPSGEPLSLTAYGGARSFGRHEDSFKSVEIIKDLDSSSIDVVVFEERLGESIPLKLRFTYHPDESMAPIREVGEGRNDQIKQFFWKVWFGVDMPPASQLAEVKEFSSGLKPLEDKAITKFCDVLGTVSTDGKAPMDFAITAGWEAIMQAAITSCDADLLCLVHLSNSFRRIDENSRPLTAGDVCTATARVKSVKITETGKAVSVEGTVLRLEDGELQPVIAVTSDFFYRGKYNDYEKCFQSSDDKFSVEIAEKADVAILMSKEWFEWTSSSHELTEGSRLVVDIHSETRMKDDKSFSAVEVKGKAVLEGSDGERALVAEISYSAESVSVGNPVLDYLKRFGQDLSDDKKELPTPYEISASGSRFRAPPTNEDYSKASGDFNPIHINPYFASLANLPGTITHGLFSSAATRRITENIAAGGSSDRFVSFSAKFVGMVLPGDDLQVKLTHFAMRNGNKLIKVETLNQRGEKVVEAEAEVKQPSTVYVFTGQGSQEKGMGMDLYGQSKVAKAIWDEADSHLYSSLGLSIIEIVRENPQSKTVYFGGEAGRRIRETYMAMSYDSVDAASGKRVKRSLFPDISETTRSYTFQSPKGLLFATQFAQVALVLFELSAFRDLQERGLIVKDAVFAGHSLGEYAALASVAGMMRLKDLVDVVFYRGMTMQKAVPRKNGRSSYGMVAVAPAKAFPKKSSISPDSALAKVVDLLCQESGELLQIVNYNVAEQQSVVAGHELALLAMSNVLAAIGSLDLASAEALVLIRKHVAGAKLAAQAGPIELERGNATIPLAGIDVPFHSRFLTGGVEPFRAFLQQKLDASLVRPHELVGRYIPNLTASLFSLDRSYVDMIFKQTKSPILEGVLAEWGSWSSAAKSQDLARIVVIELLSYQFASPVRWIETQDIIFGDVQVSRLVEFGVSPTLIGMAKRTLAGKYAQHDKVLGVQREMLCSNKDHNELSYSKPEQATQEKASPPSDKAPAAPVPAPVQAPVASAPAPIAKADIPDAPLDALFTIRAVLGQKLKLGTHEIVGSKTIKTMTGGRSTLQNEIVGDLQAEFGDLPDRSEELTVDELALALNPGYSGTLGKYTTGLVARLVTGKMPGGFGLSNIKAHVKKAFGLGAGRTDGVLLEAVTREPAQRLSNEAAAIEWLQTVTNAYAAIAGINLSQAGDDSGAGGAAAVGSVVNSEELNLLKSEQYLHAKRQVKLLEDFIGHDSDDARRATENVKTHLLQAQQQLDDIASEHGDRYVGGIQPKFSQLKARHFTSYWNWSRQNVALLFSDILDGKLTKEDPSLAARCVVVINQLNDLSPIQHELKRASASKAPGRDLAIEVCQALLQSTCEGPSRYRDVSIPAGPKTVLDNRGNIKYSEVPRPGVHDMEDYVYSMASAGHFHAAIEPSELEAKNGLLRKLNASQTLDSKEIVESKLKFAEFPWLYAMKQNGLTWVKDEDMTKTYYEGLFSIVREGVSFEGLTVLLTGVGEGSIGFEMIRSLLAGGARVIITTSSFSSKKVNVYQKLYRECGGRGSSLTVVPFNQASKKDVDALIGYIYETLQTDIDALIPFAAIPENGRYIDNIDDQSELAHRIMLTNVFRLMGSIKTQKAARKFHHRPTQVLLPLSFNHGVIGGDGLYGASKIGLETLLNSFETEDWKEYLFITGARIGICRGTDLMASQDMIAERMEALNLRTFSTREMATNLVALLDPRFVSKNQLSSVMMEFSGASARCKGFGYYMSSIRQEIQKESQIKRSLISENATDFKATKGAAAEDLHQKALAVPRGLSQFKYPTLGSLEDNRAIAKMDGSVDLDRVIVITGFAEVGPWGSSRTRWEMEADGVFSTEGLIEMAWVTGLIKHFNGKLKSNGQAYVGWVDAKSGEPVHDSAIRARYEKQILDHSGIRLVEPENLRGFDPNRKGYQQEIELNHDMEPLEVSASEAAKYKLQHGDHVTTFEDPESGSWQVTLKKGARIFVPKAAPFDRKVAGQLPTGWAATRYGIPEDIVAQTDETALYALICVAEALINAGITDPYELYKHVHISEVGNSLGSGMGGLNSLSKMFLERRNDQEVQKDILQETFVNTVAGWVNLLLLSSCGPIKPTVAACATAIESIDVAAETILAGKAKVMVAGALEGLTEQSMFEFANMKATASSDVAFEKGLEASELSKPMTSGRSGFVESQGCGVQIIMTAATALKIGAPINGILAYSRTASDRQGRSVPAPGQGVLSTAVPLKRALTSWGMSADDIGVISMHGTSTKANDKNESDVYQKLFQRMGRTPGNSVPSMAQKWLCGHAKGGAAAWAMNGVMQSIESLKVAGNRNADDIAPELEKFDYLMYPCTTITRTRQDLNAGLVTSFGFGQVGGIVLILHAGHLLGRIGADQFQEYAEKRKQRQAKTFRRMQSMFTNGDLVQIKDSAPYPDSLASEVMLDLEVRAEKIGDTFGYKLPLQYEREDEEA</sequence>
<accession>A0ACD0NUS5</accession>
<protein>
    <submittedName>
        <fullName evidence="1">Fatty acid synthase</fullName>
    </submittedName>
</protein>